<dbReference type="OrthoDB" id="3364892at2759"/>
<feature type="repeat" description="Solcar" evidence="9">
    <location>
        <begin position="246"/>
        <end position="349"/>
    </location>
</feature>
<comment type="subcellular location">
    <subcellularLocation>
        <location evidence="1">Mitochondrion membrane</location>
        <topology evidence="1">Multi-pass membrane protein</topology>
    </subcellularLocation>
</comment>
<dbReference type="InterPro" id="IPR023395">
    <property type="entry name" value="MCP_dom_sf"/>
</dbReference>
<feature type="repeat" description="Solcar" evidence="9">
    <location>
        <begin position="134"/>
        <end position="221"/>
    </location>
</feature>
<keyword evidence="12" id="KW-1185">Reference proteome</keyword>
<dbReference type="PANTHER" id="PTHR45624:SF26">
    <property type="entry name" value="CARRIER PROTEIN, PUTATIVE (AFU_ORTHOLOGUE AFUA_1G07710)-RELATED"/>
    <property type="match status" value="1"/>
</dbReference>
<dbReference type="SUPFAM" id="SSF103506">
    <property type="entry name" value="Mitochondrial carrier"/>
    <property type="match status" value="1"/>
</dbReference>
<proteinExistence type="inferred from homology"/>
<evidence type="ECO:0000256" key="4">
    <source>
        <dbReference type="ARBA" id="ARBA00022692"/>
    </source>
</evidence>
<reference evidence="12" key="1">
    <citation type="journal article" date="2018" name="Nat. Microbiol.">
        <title>Leveraging single-cell genomics to expand the fungal tree of life.</title>
        <authorList>
            <person name="Ahrendt S.R."/>
            <person name="Quandt C.A."/>
            <person name="Ciobanu D."/>
            <person name="Clum A."/>
            <person name="Salamov A."/>
            <person name="Andreopoulos B."/>
            <person name="Cheng J.F."/>
            <person name="Woyke T."/>
            <person name="Pelin A."/>
            <person name="Henrissat B."/>
            <person name="Reynolds N.K."/>
            <person name="Benny G.L."/>
            <person name="Smith M.E."/>
            <person name="James T.Y."/>
            <person name="Grigoriev I.V."/>
        </authorList>
    </citation>
    <scope>NUCLEOTIDE SEQUENCE [LARGE SCALE GENOMIC DNA]</scope>
</reference>
<dbReference type="GO" id="GO:0031966">
    <property type="term" value="C:mitochondrial membrane"/>
    <property type="evidence" value="ECO:0007669"/>
    <property type="project" value="UniProtKB-SubCell"/>
</dbReference>
<protein>
    <submittedName>
        <fullName evidence="11">Mitochondrial carrier domain-containing protein</fullName>
    </submittedName>
</protein>
<sequence>VRSFILKPLYFWYRSPLKLFRPVRVDYLVMARAVTSAPSTTALVPSKGGGQGRLRARWEASSLGLVLAAIKQEGWYFFPRHILPPLLANSLCGAVLFNVYAALTPTPATFTEEEEEEGWNGQKEGRVIQVTPDPSIWRYYAAGAVAGASHALVAAPMDALQVRMEVKEMLDRKHPGIWRWAVKSLRDMGYLQAYRGFTLTCSKDALGYGVFFGVYESTRAALLQHRSALFSSAKVPNPFTQDSIIYNVLCTLVAGATAGAAYQLVDHPLDRVRSVLILSDSGVTAHGSIYRASYHRWRRILGLDTMEASGWARTKVGWRWCWEGFGASVLKAAPATSIGLLCYELLRREITSPHYVAS</sequence>
<evidence type="ECO:0000256" key="8">
    <source>
        <dbReference type="ARBA" id="ARBA00023136"/>
    </source>
</evidence>
<keyword evidence="6" id="KW-1133">Transmembrane helix</keyword>
<comment type="similarity">
    <text evidence="2 10">Belongs to the mitochondrial carrier (TC 2.A.29) family.</text>
</comment>
<evidence type="ECO:0000256" key="9">
    <source>
        <dbReference type="PROSITE-ProRule" id="PRU00282"/>
    </source>
</evidence>
<evidence type="ECO:0000313" key="12">
    <source>
        <dbReference type="Proteomes" id="UP000267251"/>
    </source>
</evidence>
<organism evidence="11 12">
    <name type="scientific">Piptocephalis cylindrospora</name>
    <dbReference type="NCBI Taxonomy" id="1907219"/>
    <lineage>
        <taxon>Eukaryota</taxon>
        <taxon>Fungi</taxon>
        <taxon>Fungi incertae sedis</taxon>
        <taxon>Zoopagomycota</taxon>
        <taxon>Zoopagomycotina</taxon>
        <taxon>Zoopagomycetes</taxon>
        <taxon>Zoopagales</taxon>
        <taxon>Piptocephalidaceae</taxon>
        <taxon>Piptocephalis</taxon>
    </lineage>
</organism>
<name>A0A4P9Y2N6_9FUNG</name>
<evidence type="ECO:0000313" key="11">
    <source>
        <dbReference type="EMBL" id="RKP12852.1"/>
    </source>
</evidence>
<dbReference type="GO" id="GO:0022857">
    <property type="term" value="F:transmembrane transporter activity"/>
    <property type="evidence" value="ECO:0007669"/>
    <property type="project" value="TreeGrafter"/>
</dbReference>
<keyword evidence="5" id="KW-0677">Repeat</keyword>
<dbReference type="AlphaFoldDB" id="A0A4P9Y2N6"/>
<evidence type="ECO:0000256" key="5">
    <source>
        <dbReference type="ARBA" id="ARBA00022737"/>
    </source>
</evidence>
<dbReference type="Gene3D" id="1.50.40.10">
    <property type="entry name" value="Mitochondrial carrier domain"/>
    <property type="match status" value="1"/>
</dbReference>
<keyword evidence="3 10" id="KW-0813">Transport</keyword>
<evidence type="ECO:0000256" key="1">
    <source>
        <dbReference type="ARBA" id="ARBA00004225"/>
    </source>
</evidence>
<dbReference type="InterPro" id="IPR018108">
    <property type="entry name" value="MCP_transmembrane"/>
</dbReference>
<dbReference type="PROSITE" id="PS50920">
    <property type="entry name" value="SOLCAR"/>
    <property type="match status" value="2"/>
</dbReference>
<dbReference type="EMBL" id="KZ988183">
    <property type="protein sequence ID" value="RKP12852.1"/>
    <property type="molecule type" value="Genomic_DNA"/>
</dbReference>
<dbReference type="Proteomes" id="UP000267251">
    <property type="component" value="Unassembled WGS sequence"/>
</dbReference>
<feature type="non-terminal residue" evidence="11">
    <location>
        <position position="1"/>
    </location>
</feature>
<dbReference type="InterPro" id="IPR050567">
    <property type="entry name" value="Mitochondrial_Carrier"/>
</dbReference>
<dbReference type="PANTHER" id="PTHR45624">
    <property type="entry name" value="MITOCHONDRIAL BASIC AMINO ACIDS TRANSPORTER-RELATED"/>
    <property type="match status" value="1"/>
</dbReference>
<evidence type="ECO:0000256" key="2">
    <source>
        <dbReference type="ARBA" id="ARBA00006375"/>
    </source>
</evidence>
<evidence type="ECO:0000256" key="3">
    <source>
        <dbReference type="ARBA" id="ARBA00022448"/>
    </source>
</evidence>
<dbReference type="Pfam" id="PF00153">
    <property type="entry name" value="Mito_carr"/>
    <property type="match status" value="2"/>
</dbReference>
<evidence type="ECO:0000256" key="6">
    <source>
        <dbReference type="ARBA" id="ARBA00022989"/>
    </source>
</evidence>
<gene>
    <name evidence="11" type="ORF">BJ684DRAFT_10897</name>
</gene>
<evidence type="ECO:0000256" key="10">
    <source>
        <dbReference type="RuleBase" id="RU000488"/>
    </source>
</evidence>
<evidence type="ECO:0000256" key="7">
    <source>
        <dbReference type="ARBA" id="ARBA00023128"/>
    </source>
</evidence>
<keyword evidence="4 9" id="KW-0812">Transmembrane</keyword>
<keyword evidence="7" id="KW-0496">Mitochondrion</keyword>
<accession>A0A4P9Y2N6</accession>
<keyword evidence="8 9" id="KW-0472">Membrane</keyword>